<dbReference type="InterPro" id="IPR039246">
    <property type="entry name" value="Flagellar_FlgA"/>
</dbReference>
<evidence type="ECO:0000256" key="1">
    <source>
        <dbReference type="RuleBase" id="RU362063"/>
    </source>
</evidence>
<keyword evidence="4" id="KW-1185">Reference proteome</keyword>
<reference evidence="3 4" key="1">
    <citation type="journal article" date="2014" name="Genome Announc.">
        <title>Draft Genome Sequence of Lysobacter capsici AZ78, a Bacterium Antagonistic to Plant-Pathogenic Oomycetes.</title>
        <authorList>
            <person name="Puopolo G."/>
            <person name="Sonego P."/>
            <person name="Engelen K."/>
            <person name="Pertot I."/>
        </authorList>
    </citation>
    <scope>NUCLEOTIDE SEQUENCE [LARGE SCALE GENOMIC DNA]</scope>
    <source>
        <strain evidence="3 4">AZ78</strain>
    </source>
</reference>
<keyword evidence="1" id="KW-1005">Bacterial flagellum biogenesis</keyword>
<proteinExistence type="inferred from homology"/>
<dbReference type="AlphaFoldDB" id="A0A108U7P0"/>
<sequence length="234" mass="24408">MLSTLAAPLATGAAAPVGTPGQLVSADAIARAVEAELRARLQAAGRTQASVKVAGRIDDQTVPAGALSTVVGSIAGRWPRARVGVPVQLRVDGAVARTLTVWVESQDLRNVPTYSADYPARRAGEAVALATAQVDMNCCAGDALESIDAVQSLRLKRSVRAGQPAMAADFEVIPDVQAQQPVHIDVARGAVRLSVPGIALRDGRIGERIPVRADDGERTVVSRVTGKQKVQVDE</sequence>
<feature type="domain" description="Flagella basal body P-ring formation protein FlgA SAF" evidence="2">
    <location>
        <begin position="129"/>
        <end position="232"/>
    </location>
</feature>
<dbReference type="Gene3D" id="2.30.30.760">
    <property type="match status" value="1"/>
</dbReference>
<accession>A0A108U7P0</accession>
<comment type="similarity">
    <text evidence="1">Belongs to the FlgA family.</text>
</comment>
<dbReference type="GO" id="GO:0044780">
    <property type="term" value="P:bacterial-type flagellum assembly"/>
    <property type="evidence" value="ECO:0007669"/>
    <property type="project" value="InterPro"/>
</dbReference>
<keyword evidence="1" id="KW-0574">Periplasm</keyword>
<dbReference type="GO" id="GO:0042597">
    <property type="term" value="C:periplasmic space"/>
    <property type="evidence" value="ECO:0007669"/>
    <property type="project" value="UniProtKB-SubCell"/>
</dbReference>
<dbReference type="Pfam" id="PF13144">
    <property type="entry name" value="ChapFlgA"/>
    <property type="match status" value="1"/>
</dbReference>
<dbReference type="InterPro" id="IPR017585">
    <property type="entry name" value="SAF_FlgA"/>
</dbReference>
<dbReference type="EMBL" id="JAJA02000001">
    <property type="protein sequence ID" value="KWS04080.1"/>
    <property type="molecule type" value="Genomic_DNA"/>
</dbReference>
<name>A0A108U7P0_9GAMM</name>
<organism evidence="3 4">
    <name type="scientific">Lysobacter capsici AZ78</name>
    <dbReference type="NCBI Taxonomy" id="1444315"/>
    <lineage>
        <taxon>Bacteria</taxon>
        <taxon>Pseudomonadati</taxon>
        <taxon>Pseudomonadota</taxon>
        <taxon>Gammaproteobacteria</taxon>
        <taxon>Lysobacterales</taxon>
        <taxon>Lysobacteraceae</taxon>
        <taxon>Lysobacter</taxon>
    </lineage>
</organism>
<dbReference type="NCBIfam" id="TIGR03170">
    <property type="entry name" value="flgA_cterm"/>
    <property type="match status" value="1"/>
</dbReference>
<dbReference type="PANTHER" id="PTHR36307:SF1">
    <property type="entry name" value="FLAGELLA BASAL BODY P-RING FORMATION PROTEIN FLGA"/>
    <property type="match status" value="1"/>
</dbReference>
<protein>
    <recommendedName>
        <fullName evidence="1">Flagella basal body P-ring formation protein FlgA</fullName>
    </recommendedName>
</protein>
<dbReference type="Proteomes" id="UP000023435">
    <property type="component" value="Unassembled WGS sequence"/>
</dbReference>
<gene>
    <name evidence="3" type="ORF">AZ78_1629</name>
</gene>
<keyword evidence="3" id="KW-0966">Cell projection</keyword>
<evidence type="ECO:0000313" key="4">
    <source>
        <dbReference type="Proteomes" id="UP000023435"/>
    </source>
</evidence>
<evidence type="ECO:0000313" key="3">
    <source>
        <dbReference type="EMBL" id="KWS04080.1"/>
    </source>
</evidence>
<dbReference type="PANTHER" id="PTHR36307">
    <property type="entry name" value="FLAGELLA BASAL BODY P-RING FORMATION PROTEIN FLGA"/>
    <property type="match status" value="1"/>
</dbReference>
<comment type="function">
    <text evidence="1">Involved in the assembly process of the P-ring formation. It may associate with FlgF on the rod constituting a structure essential for the P-ring assembly or may act as a modulator protein for the P-ring assembly.</text>
</comment>
<comment type="subcellular location">
    <subcellularLocation>
        <location evidence="1">Periplasm</location>
    </subcellularLocation>
</comment>
<keyword evidence="3" id="KW-0969">Cilium</keyword>
<comment type="caution">
    <text evidence="3">The sequence shown here is derived from an EMBL/GenBank/DDBJ whole genome shotgun (WGS) entry which is preliminary data.</text>
</comment>
<keyword evidence="3" id="KW-0282">Flagellum</keyword>
<evidence type="ECO:0000259" key="2">
    <source>
        <dbReference type="Pfam" id="PF13144"/>
    </source>
</evidence>